<protein>
    <recommendedName>
        <fullName evidence="4">F-box domain-containing protein</fullName>
    </recommendedName>
</protein>
<keyword evidence="3" id="KW-1185">Reference proteome</keyword>
<dbReference type="EMBL" id="MU001642">
    <property type="protein sequence ID" value="KAF2479199.1"/>
    <property type="molecule type" value="Genomic_DNA"/>
</dbReference>
<evidence type="ECO:0000313" key="2">
    <source>
        <dbReference type="EMBL" id="KAF2479199.1"/>
    </source>
</evidence>
<dbReference type="PANTHER" id="PTHR42085:SF8">
    <property type="entry name" value="F-BOX DOMAIN-CONTAINING PROTEIN"/>
    <property type="match status" value="1"/>
</dbReference>
<gene>
    <name evidence="2" type="ORF">BDY17DRAFT_313759</name>
</gene>
<evidence type="ECO:0000313" key="3">
    <source>
        <dbReference type="Proteomes" id="UP000799767"/>
    </source>
</evidence>
<sequence length="197" mass="21851">MLSRLRRTSSKQPSESSSSSSPNTSRQASLAVAPSNPSRSGSTTTTTTTSQQQQSVSFLSLPAEIRNVIYSHVARHTRVLIRPTPPTPSKGKFNTAKVPPTQPAAPGLLLASKQTRAEYLPILLSTAPTSITITDFDFRNLVRITRSLYATELKALRLNPRLTIKCQAAQPSKTSLVNLRRWLEQRCRCLDRLPWRL</sequence>
<dbReference type="AlphaFoldDB" id="A0A6A6PGT7"/>
<dbReference type="OrthoDB" id="3864028at2759"/>
<feature type="compositionally biased region" description="Low complexity" evidence="1">
    <location>
        <begin position="42"/>
        <end position="55"/>
    </location>
</feature>
<feature type="region of interest" description="Disordered" evidence="1">
    <location>
        <begin position="81"/>
        <end position="101"/>
    </location>
</feature>
<dbReference type="RefSeq" id="XP_033585769.1">
    <property type="nucleotide sequence ID" value="XM_033735754.1"/>
</dbReference>
<proteinExistence type="predicted"/>
<dbReference type="Proteomes" id="UP000799767">
    <property type="component" value="Unassembled WGS sequence"/>
</dbReference>
<organism evidence="2 3">
    <name type="scientific">Neohortaea acidophila</name>
    <dbReference type="NCBI Taxonomy" id="245834"/>
    <lineage>
        <taxon>Eukaryota</taxon>
        <taxon>Fungi</taxon>
        <taxon>Dikarya</taxon>
        <taxon>Ascomycota</taxon>
        <taxon>Pezizomycotina</taxon>
        <taxon>Dothideomycetes</taxon>
        <taxon>Dothideomycetidae</taxon>
        <taxon>Mycosphaerellales</taxon>
        <taxon>Teratosphaeriaceae</taxon>
        <taxon>Neohortaea</taxon>
    </lineage>
</organism>
<dbReference type="InterPro" id="IPR038883">
    <property type="entry name" value="AN11006-like"/>
</dbReference>
<dbReference type="PANTHER" id="PTHR42085">
    <property type="entry name" value="F-BOX DOMAIN-CONTAINING PROTEIN"/>
    <property type="match status" value="1"/>
</dbReference>
<evidence type="ECO:0000256" key="1">
    <source>
        <dbReference type="SAM" id="MobiDB-lite"/>
    </source>
</evidence>
<evidence type="ECO:0008006" key="4">
    <source>
        <dbReference type="Google" id="ProtNLM"/>
    </source>
</evidence>
<feature type="region of interest" description="Disordered" evidence="1">
    <location>
        <begin position="1"/>
        <end position="55"/>
    </location>
</feature>
<accession>A0A6A6PGT7</accession>
<dbReference type="GeneID" id="54476756"/>
<reference evidence="2" key="1">
    <citation type="journal article" date="2020" name="Stud. Mycol.">
        <title>101 Dothideomycetes genomes: a test case for predicting lifestyles and emergence of pathogens.</title>
        <authorList>
            <person name="Haridas S."/>
            <person name="Albert R."/>
            <person name="Binder M."/>
            <person name="Bloem J."/>
            <person name="Labutti K."/>
            <person name="Salamov A."/>
            <person name="Andreopoulos B."/>
            <person name="Baker S."/>
            <person name="Barry K."/>
            <person name="Bills G."/>
            <person name="Bluhm B."/>
            <person name="Cannon C."/>
            <person name="Castanera R."/>
            <person name="Culley D."/>
            <person name="Daum C."/>
            <person name="Ezra D."/>
            <person name="Gonzalez J."/>
            <person name="Henrissat B."/>
            <person name="Kuo A."/>
            <person name="Liang C."/>
            <person name="Lipzen A."/>
            <person name="Lutzoni F."/>
            <person name="Magnuson J."/>
            <person name="Mondo S."/>
            <person name="Nolan M."/>
            <person name="Ohm R."/>
            <person name="Pangilinan J."/>
            <person name="Park H.-J."/>
            <person name="Ramirez L."/>
            <person name="Alfaro M."/>
            <person name="Sun H."/>
            <person name="Tritt A."/>
            <person name="Yoshinaga Y."/>
            <person name="Zwiers L.-H."/>
            <person name="Turgeon B."/>
            <person name="Goodwin S."/>
            <person name="Spatafora J."/>
            <person name="Crous P."/>
            <person name="Grigoriev I."/>
        </authorList>
    </citation>
    <scope>NUCLEOTIDE SEQUENCE</scope>
    <source>
        <strain evidence="2">CBS 113389</strain>
    </source>
</reference>
<name>A0A6A6PGT7_9PEZI</name>
<feature type="compositionally biased region" description="Low complexity" evidence="1">
    <location>
        <begin position="10"/>
        <end position="29"/>
    </location>
</feature>